<evidence type="ECO:0000256" key="9">
    <source>
        <dbReference type="ARBA" id="ARBA00022824"/>
    </source>
</evidence>
<feature type="transmembrane region" description="Helical" evidence="16">
    <location>
        <begin position="12"/>
        <end position="30"/>
    </location>
</feature>
<evidence type="ECO:0000256" key="1">
    <source>
        <dbReference type="ARBA" id="ARBA00004477"/>
    </source>
</evidence>
<dbReference type="KEGG" id="act:ACLA_070040"/>
<accession>A1C6F2</accession>
<comment type="similarity">
    <text evidence="3">Belongs to the ALG10 glucosyltransferase family.</text>
</comment>
<dbReference type="EC" id="2.4.1.256" evidence="4"/>
<dbReference type="Pfam" id="PF04922">
    <property type="entry name" value="DIE2_ALG10"/>
    <property type="match status" value="1"/>
</dbReference>
<protein>
    <recommendedName>
        <fullName evidence="5">Dol-P-Glc:Glc(2)Man(9)GlcNAc(2)-PP-Dol alpha-1,2-glucosyltransferase</fullName>
        <ecNumber evidence="4">2.4.1.256</ecNumber>
    </recommendedName>
    <alternativeName>
        <fullName evidence="12">Asparagine-linked glycosylation protein 10</fullName>
    </alternativeName>
</protein>
<feature type="region of interest" description="Disordered" evidence="15">
    <location>
        <begin position="440"/>
        <end position="483"/>
    </location>
</feature>
<feature type="compositionally biased region" description="Low complexity" evidence="15">
    <location>
        <begin position="474"/>
        <end position="483"/>
    </location>
</feature>
<keyword evidence="8 16" id="KW-0812">Transmembrane</keyword>
<comment type="subcellular location">
    <subcellularLocation>
        <location evidence="1">Endoplasmic reticulum membrane</location>
        <topology evidence="1">Multi-pass membrane protein</topology>
    </subcellularLocation>
</comment>
<dbReference type="RefSeq" id="XP_001275399.1">
    <property type="nucleotide sequence ID" value="XM_001275398.1"/>
</dbReference>
<evidence type="ECO:0000256" key="8">
    <source>
        <dbReference type="ARBA" id="ARBA00022692"/>
    </source>
</evidence>
<evidence type="ECO:0000256" key="3">
    <source>
        <dbReference type="ARBA" id="ARBA00010600"/>
    </source>
</evidence>
<keyword evidence="6" id="KW-0328">Glycosyltransferase</keyword>
<feature type="transmembrane region" description="Helical" evidence="16">
    <location>
        <begin position="184"/>
        <end position="209"/>
    </location>
</feature>
<keyword evidence="7" id="KW-0808">Transferase</keyword>
<evidence type="ECO:0000256" key="13">
    <source>
        <dbReference type="ARBA" id="ARBA00044727"/>
    </source>
</evidence>
<dbReference type="AlphaFoldDB" id="A1C6F2"/>
<evidence type="ECO:0000256" key="14">
    <source>
        <dbReference type="ARBA" id="ARBA00048064"/>
    </source>
</evidence>
<evidence type="ECO:0000256" key="11">
    <source>
        <dbReference type="ARBA" id="ARBA00023136"/>
    </source>
</evidence>
<feature type="transmembrane region" description="Helical" evidence="16">
    <location>
        <begin position="276"/>
        <end position="295"/>
    </location>
</feature>
<evidence type="ECO:0000256" key="2">
    <source>
        <dbReference type="ARBA" id="ARBA00004922"/>
    </source>
</evidence>
<evidence type="ECO:0000313" key="18">
    <source>
        <dbReference type="Proteomes" id="UP000006701"/>
    </source>
</evidence>
<evidence type="ECO:0000256" key="6">
    <source>
        <dbReference type="ARBA" id="ARBA00022676"/>
    </source>
</evidence>
<dbReference type="OrthoDB" id="4769at2759"/>
<sequence>MSALRPESGISRAARYAVPFVLLLIPLWMAKVNSVVPDPYLDEVFHVPQAQAYWDHKWFHWDPKITTPPGLYIWSYVLCAGVLALRGSPTELNAEALRATNVAAAAIFLPWRLQTLLDTLRKVRNTRPSGAWLSHTVLNICLFPPLFFFSGLYYTDVVSLLVVIEAYKWDLKRSAKSGSSPLQTLVFVVMGLAALALRQTNIFWVSVFLGGLQVVRRLRQTAKVCDPSKSGIVQGGFSNEIYDPPVLEASFSDYFKTAISLACLALKNLPTVIASLFPYIAILAAFGGFVLWNNGVVLGHKEFHTAGLHLSQMLYIWPYFMFFSWPILVFPVLNLVFPKSVIPAFLDYGFSKKQRGLPRVLTALAILPAMLATVHFNTIVHPFTLADNRHYIFYIFRILRSHPAVKYAAVLAYFACGWAVISAFGFSTAKQQPQYVPVSKPQESAAAAPQKGQLKETGKKQKPERKSKAKKPKQATASPPAPQQFSPEVLARIQEHLVQRQKEQHGVPRVSFVLVWIAATTLSLVTAPLVEPRYFIIPWVIWRLNLPPRPTPLAYRQQRPRDEKEALHADLATNLSLFMETYWFLAINAATGFIFLYKGFEWPQEPGKIQRFMW</sequence>
<feature type="compositionally biased region" description="Basic and acidic residues" evidence="15">
    <location>
        <begin position="453"/>
        <end position="466"/>
    </location>
</feature>
<dbReference type="EMBL" id="DS027045">
    <property type="protein sequence ID" value="EAW13973.1"/>
    <property type="molecule type" value="Genomic_DNA"/>
</dbReference>
<evidence type="ECO:0000256" key="16">
    <source>
        <dbReference type="SAM" id="Phobius"/>
    </source>
</evidence>
<feature type="transmembrane region" description="Helical" evidence="16">
    <location>
        <begin position="71"/>
        <end position="88"/>
    </location>
</feature>
<dbReference type="GO" id="GO:0005789">
    <property type="term" value="C:endoplasmic reticulum membrane"/>
    <property type="evidence" value="ECO:0007669"/>
    <property type="project" value="UniProtKB-SubCell"/>
</dbReference>
<comment type="catalytic activity">
    <reaction evidence="14">
        <text>an alpha-D-Glc-(1-&gt;3)-alpha-D-Glc-(1-&gt;3)-alpha-D-Man-(1-&gt;2)-alpha-D-Man-(1-&gt;2)-alpha-D-Man-(1-&gt;3)-[alpha-D-Man-(1-&gt;2)-alpha-D-Man-(1-&gt;3)-[alpha-D-Man-(1-&gt;2)-alpha-D-Man-(1-&gt;6)]-alpha-D-Man-(1-&gt;6)]-beta-D-Man-(1-&gt;4)-beta-D-GlcNAc-(1-&gt;4)-alpha-D-GlcNAc-diphospho-di-trans,poly-cis-dolichol + a di-trans,poly-cis-dolichyl beta-D-glucosyl phosphate = a alpha-D-Glc-(1-&gt;2)-alpha-D-Glc-(1-&gt;3)-alpha-D-Glc-(1-&gt;3)-alpha-D-Man-(1-&gt;2)-alpha-D-Man-(1-&gt;2)-alpha-D-Man-(1-&gt;3)-[alpha-D-Man-(1-&gt;2)-alpha-D-Man-(1-&gt;3)-[alpha-D-Man-(1-&gt;2)-alpha-D-Man-(1-&gt;6)]-alpha-D-Man-(1-&gt;6)]-beta-D-Man-(1-&gt;4)-beta-D-GlcNAc-(1-&gt;4)-alpha-D-GlcNAc-diphospho-di-trans,poly-cis-dolichol + a di-trans,poly-cis-dolichyl phosphate + H(+)</text>
        <dbReference type="Rhea" id="RHEA:29543"/>
        <dbReference type="Rhea" id="RHEA-COMP:19498"/>
        <dbReference type="Rhea" id="RHEA-COMP:19502"/>
        <dbReference type="Rhea" id="RHEA-COMP:19512"/>
        <dbReference type="Rhea" id="RHEA-COMP:19522"/>
        <dbReference type="ChEBI" id="CHEBI:15378"/>
        <dbReference type="ChEBI" id="CHEBI:57525"/>
        <dbReference type="ChEBI" id="CHEBI:57683"/>
        <dbReference type="ChEBI" id="CHEBI:132522"/>
        <dbReference type="ChEBI" id="CHEBI:132523"/>
        <dbReference type="EC" id="2.4.1.256"/>
    </reaction>
    <physiologicalReaction direction="left-to-right" evidence="14">
        <dbReference type="Rhea" id="RHEA:29544"/>
    </physiologicalReaction>
</comment>
<feature type="transmembrane region" description="Helical" evidence="16">
    <location>
        <begin position="137"/>
        <end position="164"/>
    </location>
</feature>
<dbReference type="eggNOG" id="KOG2642">
    <property type="taxonomic scope" value="Eukaryota"/>
</dbReference>
<proteinExistence type="inferred from homology"/>
<reference evidence="17 18" key="1">
    <citation type="journal article" date="2008" name="PLoS Genet.">
        <title>Genomic islands in the pathogenic filamentous fungus Aspergillus fumigatus.</title>
        <authorList>
            <person name="Fedorova N.D."/>
            <person name="Khaldi N."/>
            <person name="Joardar V.S."/>
            <person name="Maiti R."/>
            <person name="Amedeo P."/>
            <person name="Anderson M.J."/>
            <person name="Crabtree J."/>
            <person name="Silva J.C."/>
            <person name="Badger J.H."/>
            <person name="Albarraq A."/>
            <person name="Angiuoli S."/>
            <person name="Bussey H."/>
            <person name="Bowyer P."/>
            <person name="Cotty P.J."/>
            <person name="Dyer P.S."/>
            <person name="Egan A."/>
            <person name="Galens K."/>
            <person name="Fraser-Liggett C.M."/>
            <person name="Haas B.J."/>
            <person name="Inman J.M."/>
            <person name="Kent R."/>
            <person name="Lemieux S."/>
            <person name="Malavazi I."/>
            <person name="Orvis J."/>
            <person name="Roemer T."/>
            <person name="Ronning C.M."/>
            <person name="Sundaram J.P."/>
            <person name="Sutton G."/>
            <person name="Turner G."/>
            <person name="Venter J.C."/>
            <person name="White O.R."/>
            <person name="Whitty B.R."/>
            <person name="Youngman P."/>
            <person name="Wolfe K.H."/>
            <person name="Goldman G.H."/>
            <person name="Wortman J.R."/>
            <person name="Jiang B."/>
            <person name="Denning D.W."/>
            <person name="Nierman W.C."/>
        </authorList>
    </citation>
    <scope>NUCLEOTIDE SEQUENCE [LARGE SCALE GENOMIC DNA]</scope>
    <source>
        <strain evidence="18">ATCC 1007 / CBS 513.65 / DSM 816 / NCTC 3887 / NRRL 1</strain>
    </source>
</reference>
<dbReference type="VEuPathDB" id="FungiDB:ACLA_070040"/>
<evidence type="ECO:0000313" key="17">
    <source>
        <dbReference type="EMBL" id="EAW13973.1"/>
    </source>
</evidence>
<keyword evidence="9" id="KW-0256">Endoplasmic reticulum</keyword>
<feature type="transmembrane region" description="Helical" evidence="16">
    <location>
        <begin position="404"/>
        <end position="426"/>
    </location>
</feature>
<feature type="transmembrane region" description="Helical" evidence="16">
    <location>
        <begin position="315"/>
        <end position="337"/>
    </location>
</feature>
<evidence type="ECO:0000256" key="15">
    <source>
        <dbReference type="SAM" id="MobiDB-lite"/>
    </source>
</evidence>
<comment type="pathway">
    <text evidence="2">Protein modification; protein glycosylation.</text>
</comment>
<organism evidence="17 18">
    <name type="scientific">Aspergillus clavatus (strain ATCC 1007 / CBS 513.65 / DSM 816 / NCTC 3887 / NRRL 1 / QM 1276 / 107)</name>
    <dbReference type="NCBI Taxonomy" id="344612"/>
    <lineage>
        <taxon>Eukaryota</taxon>
        <taxon>Fungi</taxon>
        <taxon>Dikarya</taxon>
        <taxon>Ascomycota</taxon>
        <taxon>Pezizomycotina</taxon>
        <taxon>Eurotiomycetes</taxon>
        <taxon>Eurotiomycetidae</taxon>
        <taxon>Eurotiales</taxon>
        <taxon>Aspergillaceae</taxon>
        <taxon>Aspergillus</taxon>
        <taxon>Aspergillus subgen. Fumigati</taxon>
    </lineage>
</organism>
<gene>
    <name evidence="17" type="ORF">ACLA_070040</name>
</gene>
<dbReference type="GO" id="GO:0006488">
    <property type="term" value="P:dolichol-linked oligosaccharide biosynthetic process"/>
    <property type="evidence" value="ECO:0007669"/>
    <property type="project" value="InterPro"/>
</dbReference>
<dbReference type="Proteomes" id="UP000006701">
    <property type="component" value="Unassembled WGS sequence"/>
</dbReference>
<feature type="transmembrane region" description="Helical" evidence="16">
    <location>
        <begin position="510"/>
        <end position="530"/>
    </location>
</feature>
<keyword evidence="11 16" id="KW-0472">Membrane</keyword>
<evidence type="ECO:0000256" key="10">
    <source>
        <dbReference type="ARBA" id="ARBA00022989"/>
    </source>
</evidence>
<evidence type="ECO:0000256" key="5">
    <source>
        <dbReference type="ARBA" id="ARBA00018512"/>
    </source>
</evidence>
<feature type="transmembrane region" description="Helical" evidence="16">
    <location>
        <begin position="581"/>
        <end position="600"/>
    </location>
</feature>
<evidence type="ECO:0000256" key="4">
    <source>
        <dbReference type="ARBA" id="ARBA00011967"/>
    </source>
</evidence>
<dbReference type="InterPro" id="IPR016900">
    <property type="entry name" value="Alg10"/>
</dbReference>
<keyword evidence="18" id="KW-1185">Reference proteome</keyword>
<evidence type="ECO:0000256" key="7">
    <source>
        <dbReference type="ARBA" id="ARBA00022679"/>
    </source>
</evidence>
<dbReference type="PANTHER" id="PTHR12989">
    <property type="entry name" value="ALPHA-1,2-GLUCOSYLTRANSFERASE ALG10"/>
    <property type="match status" value="1"/>
</dbReference>
<dbReference type="STRING" id="344612.A1C6F2"/>
<comment type="function">
    <text evidence="13">Dol-P-Glc:Glc(2)Man(9)GlcNAc(2)-PP-Dol alpha-1,2-glucosyltransferase that operates in the biosynthetic pathway of dolichol-linked oligosaccharides, the glycan precursors employed in protein asparagine (N)-glycosylation. The assembly of dolichol-linked oligosaccharides begins on the cytosolic side of the endoplasmic reticulum membrane and finishes in its lumen. The sequential addition of sugars to dolichol pyrophosphate produces dolichol-linked oligosaccharides containing fourteen sugars, including two GlcNAcs, nine mannoses and three glucoses. Once assembled, the oligosaccharide is transferred from the lipid to nascent proteins by oligosaccharyltransferases. In the lumen of the endoplasmic reticulum, adds the third and last glucose residue from dolichyl phosphate glucose (Dol-P-Glc) onto the lipid-linked oligosaccharide intermediate Glc(2)Man(9)GlcNAc(2)-PP-Dol to produce Glc(3)Man(9)GlcNAc(2)-PP-Dol.</text>
</comment>
<feature type="transmembrane region" description="Helical" evidence="16">
    <location>
        <begin position="357"/>
        <end position="384"/>
    </location>
</feature>
<dbReference type="GeneID" id="4707478"/>
<name>A1C6F2_ASPCL</name>
<dbReference type="HOGENOM" id="CLU_017053_0_0_1"/>
<evidence type="ECO:0000256" key="12">
    <source>
        <dbReference type="ARBA" id="ARBA00032069"/>
    </source>
</evidence>
<dbReference type="UniPathway" id="UPA00378"/>
<dbReference type="OMA" id="VWDSKIT"/>
<dbReference type="GO" id="GO:0106073">
    <property type="term" value="F:dolichyl pyrophosphate Glc2Man9GlcNAc2 alpha-1,2-glucosyltransferase activity"/>
    <property type="evidence" value="ECO:0007669"/>
    <property type="project" value="UniProtKB-EC"/>
</dbReference>
<keyword evidence="10 16" id="KW-1133">Transmembrane helix</keyword>
<dbReference type="PANTHER" id="PTHR12989:SF10">
    <property type="entry name" value="DOL-P-GLC:GLC(2)MAN(9)GLCNAC(2)-PP-DOL ALPHA-1,2-GLUCOSYLTRANSFERASE-RELATED"/>
    <property type="match status" value="1"/>
</dbReference>